<dbReference type="GO" id="GO:0051603">
    <property type="term" value="P:proteolysis involved in protein catabolic process"/>
    <property type="evidence" value="ECO:0007669"/>
    <property type="project" value="TreeGrafter"/>
</dbReference>
<dbReference type="CDD" id="cd21115">
    <property type="entry name" value="legumain_C"/>
    <property type="match status" value="1"/>
</dbReference>
<dbReference type="InterPro" id="IPR001096">
    <property type="entry name" value="Peptidase_C13"/>
</dbReference>
<comment type="similarity">
    <text evidence="2">Belongs to the peptidase C13 family.</text>
</comment>
<reference evidence="11" key="1">
    <citation type="submission" date="2020-11" db="EMBL/GenBank/DDBJ databases">
        <authorList>
            <person name="Tran Van P."/>
        </authorList>
    </citation>
    <scope>NUCLEOTIDE SEQUENCE</scope>
</reference>
<evidence type="ECO:0000256" key="6">
    <source>
        <dbReference type="ARBA" id="ARBA00022801"/>
    </source>
</evidence>
<feature type="chain" id="PRO_5036210904" description="legumain" evidence="9">
    <location>
        <begin position="17"/>
        <end position="401"/>
    </location>
</feature>
<gene>
    <name evidence="11" type="ORF">OSB1V03_LOCUS3897</name>
</gene>
<dbReference type="FunFam" id="3.40.50.1460:FF:000006">
    <property type="entry name" value="Legumain"/>
    <property type="match status" value="1"/>
</dbReference>
<proteinExistence type="inferred from homology"/>
<dbReference type="InterPro" id="IPR046427">
    <property type="entry name" value="Legumain_prodom_sf"/>
</dbReference>
<protein>
    <recommendedName>
        <fullName evidence="3">legumain</fullName>
        <ecNumber evidence="3">3.4.22.34</ecNumber>
    </recommendedName>
</protein>
<evidence type="ECO:0000256" key="8">
    <source>
        <dbReference type="PIRSR" id="PIRSR019663-1"/>
    </source>
</evidence>
<dbReference type="PIRSF" id="PIRSF019663">
    <property type="entry name" value="Legumain"/>
    <property type="match status" value="1"/>
</dbReference>
<dbReference type="Pfam" id="PF20985">
    <property type="entry name" value="Legum_prodom"/>
    <property type="match status" value="1"/>
</dbReference>
<dbReference type="GO" id="GO:0005773">
    <property type="term" value="C:vacuole"/>
    <property type="evidence" value="ECO:0007669"/>
    <property type="project" value="GOC"/>
</dbReference>
<comment type="catalytic activity">
    <reaction evidence="1">
        <text>Hydrolysis of proteins and small molecule substrates at -Asn-|-Xaa- bonds.</text>
        <dbReference type="EC" id="3.4.22.34"/>
    </reaction>
</comment>
<dbReference type="AlphaFoldDB" id="A0A7R9KHQ9"/>
<evidence type="ECO:0000313" key="11">
    <source>
        <dbReference type="EMBL" id="CAD7623441.1"/>
    </source>
</evidence>
<dbReference type="EMBL" id="OC856242">
    <property type="protein sequence ID" value="CAD7623441.1"/>
    <property type="molecule type" value="Genomic_DNA"/>
</dbReference>
<keyword evidence="7" id="KW-0788">Thiol protease</keyword>
<feature type="domain" description="Legumain prodomain" evidence="10">
    <location>
        <begin position="303"/>
        <end position="375"/>
    </location>
</feature>
<feature type="signal peptide" evidence="9">
    <location>
        <begin position="1"/>
        <end position="16"/>
    </location>
</feature>
<evidence type="ECO:0000259" key="10">
    <source>
        <dbReference type="Pfam" id="PF20985"/>
    </source>
</evidence>
<dbReference type="PANTHER" id="PTHR12000:SF42">
    <property type="entry name" value="LEGUMAIN"/>
    <property type="match status" value="1"/>
</dbReference>
<evidence type="ECO:0000256" key="5">
    <source>
        <dbReference type="ARBA" id="ARBA00022729"/>
    </source>
</evidence>
<keyword evidence="5 9" id="KW-0732">Signal</keyword>
<dbReference type="PRINTS" id="PR00776">
    <property type="entry name" value="HEMOGLOBNASE"/>
</dbReference>
<dbReference type="Proteomes" id="UP000759131">
    <property type="component" value="Unassembled WGS sequence"/>
</dbReference>
<keyword evidence="12" id="KW-1185">Reference proteome</keyword>
<dbReference type="Gene3D" id="1.10.132.130">
    <property type="match status" value="1"/>
</dbReference>
<dbReference type="Pfam" id="PF01650">
    <property type="entry name" value="Peptidase_C13"/>
    <property type="match status" value="1"/>
</dbReference>
<evidence type="ECO:0000256" key="9">
    <source>
        <dbReference type="SAM" id="SignalP"/>
    </source>
</evidence>
<dbReference type="GO" id="GO:0006624">
    <property type="term" value="P:vacuolar protein processing"/>
    <property type="evidence" value="ECO:0007669"/>
    <property type="project" value="TreeGrafter"/>
</dbReference>
<feature type="active site" description="Nucleophile" evidence="8">
    <location>
        <position position="189"/>
    </location>
</feature>
<evidence type="ECO:0000256" key="1">
    <source>
        <dbReference type="ARBA" id="ARBA00000810"/>
    </source>
</evidence>
<evidence type="ECO:0000313" key="12">
    <source>
        <dbReference type="Proteomes" id="UP000759131"/>
    </source>
</evidence>
<dbReference type="Gene3D" id="3.40.50.1460">
    <property type="match status" value="1"/>
</dbReference>
<dbReference type="InterPro" id="IPR048501">
    <property type="entry name" value="Legum_prodom"/>
</dbReference>
<evidence type="ECO:0000256" key="4">
    <source>
        <dbReference type="ARBA" id="ARBA00022670"/>
    </source>
</evidence>
<dbReference type="OrthoDB" id="192611at2759"/>
<feature type="active site" evidence="8">
    <location>
        <position position="148"/>
    </location>
</feature>
<dbReference type="EC" id="3.4.22.34" evidence="3"/>
<keyword evidence="6" id="KW-0378">Hydrolase</keyword>
<organism evidence="11">
    <name type="scientific">Medioppia subpectinata</name>
    <dbReference type="NCBI Taxonomy" id="1979941"/>
    <lineage>
        <taxon>Eukaryota</taxon>
        <taxon>Metazoa</taxon>
        <taxon>Ecdysozoa</taxon>
        <taxon>Arthropoda</taxon>
        <taxon>Chelicerata</taxon>
        <taxon>Arachnida</taxon>
        <taxon>Acari</taxon>
        <taxon>Acariformes</taxon>
        <taxon>Sarcoptiformes</taxon>
        <taxon>Oribatida</taxon>
        <taxon>Brachypylina</taxon>
        <taxon>Oppioidea</taxon>
        <taxon>Oppiidae</taxon>
        <taxon>Medioppia</taxon>
    </lineage>
</organism>
<keyword evidence="4" id="KW-0645">Protease</keyword>
<dbReference type="PANTHER" id="PTHR12000">
    <property type="entry name" value="HEMOGLOBINASE FAMILY MEMBER"/>
    <property type="match status" value="1"/>
</dbReference>
<name>A0A7R9KHQ9_9ACAR</name>
<accession>A0A7R9KHQ9</accession>
<dbReference type="GO" id="GO:0004197">
    <property type="term" value="F:cysteine-type endopeptidase activity"/>
    <property type="evidence" value="ECO:0007669"/>
    <property type="project" value="UniProtKB-EC"/>
</dbReference>
<evidence type="ECO:0000256" key="3">
    <source>
        <dbReference type="ARBA" id="ARBA00012628"/>
    </source>
</evidence>
<sequence length="401" mass="44841">MKLFAVFSALFIAANAVPFIRQLDEPFAGKTWVVLAASANGWGNYGMQADVYHAYQVIKAHGIPDENIIVMHYDDLAKNERNPTPGVIVNRKGGPDVYKGVPKDYTGKDVTPQNFLAILRGDEKLAKAGKKVVKSGPNDRIFVYLDDHGSEGYVVFPNDKLMAQDLTDTLVAMHKDNKYKELVFYLAACYAGSMFDKILPNNINAYAMSATLPDELAVQFAVAWLNDSEHHDLTKETIKTQYDYIAHAFTDQHAQQYGDLSINAEHLSTYMGEKQVPSVGQYSQPANSVPIPDAPIYLAQLLLRNRELMDKQIEEYVNSLSGIEANVVLNSKLQINNKECYHKLVDTFHDKCYNLGQNSYAIQKMKVLGNICHSSDADVNTFNQLLTKYCDTIVKPNANII</sequence>
<dbReference type="EMBL" id="CAJPIZ010001667">
    <property type="protein sequence ID" value="CAG2103871.1"/>
    <property type="molecule type" value="Genomic_DNA"/>
</dbReference>
<evidence type="ECO:0000256" key="2">
    <source>
        <dbReference type="ARBA" id="ARBA00009941"/>
    </source>
</evidence>
<evidence type="ECO:0000256" key="7">
    <source>
        <dbReference type="ARBA" id="ARBA00022807"/>
    </source>
</evidence>